<dbReference type="CDD" id="cd11443">
    <property type="entry name" value="bHLH_AtAMS_like"/>
    <property type="match status" value="1"/>
</dbReference>
<evidence type="ECO:0000313" key="9">
    <source>
        <dbReference type="Proteomes" id="UP000813462"/>
    </source>
</evidence>
<keyword evidence="2" id="KW-0805">Transcription regulation</keyword>
<gene>
    <name evidence="8" type="ORF">FEM48_Zijuj09G0167600</name>
</gene>
<keyword evidence="5" id="KW-0175">Coiled coil</keyword>
<feature type="region of interest" description="Disordered" evidence="6">
    <location>
        <begin position="291"/>
        <end position="336"/>
    </location>
</feature>
<evidence type="ECO:0000313" key="8">
    <source>
        <dbReference type="EMBL" id="KAH7518400.1"/>
    </source>
</evidence>
<dbReference type="Pfam" id="PF22754">
    <property type="entry name" value="bHLH-TF_ACT-like_plant"/>
    <property type="match status" value="1"/>
</dbReference>
<dbReference type="InterPro" id="IPR036638">
    <property type="entry name" value="HLH_DNA-bd_sf"/>
</dbReference>
<evidence type="ECO:0000259" key="7">
    <source>
        <dbReference type="PROSITE" id="PS50888"/>
    </source>
</evidence>
<comment type="subcellular location">
    <subcellularLocation>
        <location evidence="1">Nucleus</location>
    </subcellularLocation>
</comment>
<dbReference type="PANTHER" id="PTHR31945:SF11">
    <property type="entry name" value="TRANSCRIPTION FACTOR ABORTED MICROSPORES"/>
    <property type="match status" value="1"/>
</dbReference>
<dbReference type="Gene3D" id="4.10.280.10">
    <property type="entry name" value="Helix-loop-helix DNA-binding domain"/>
    <property type="match status" value="1"/>
</dbReference>
<dbReference type="Proteomes" id="UP000813462">
    <property type="component" value="Unassembled WGS sequence"/>
</dbReference>
<feature type="compositionally biased region" description="Basic and acidic residues" evidence="6">
    <location>
        <begin position="292"/>
        <end position="311"/>
    </location>
</feature>
<feature type="coiled-coil region" evidence="5">
    <location>
        <begin position="375"/>
        <end position="402"/>
    </location>
</feature>
<dbReference type="AlphaFoldDB" id="A0A978UU50"/>
<accession>A0A978UU50</accession>
<evidence type="ECO:0000256" key="4">
    <source>
        <dbReference type="ARBA" id="ARBA00023242"/>
    </source>
</evidence>
<name>A0A978UU50_ZIZJJ</name>
<dbReference type="PANTHER" id="PTHR31945">
    <property type="entry name" value="TRANSCRIPTION FACTOR SCREAM2-RELATED"/>
    <property type="match status" value="1"/>
</dbReference>
<reference evidence="8" key="1">
    <citation type="journal article" date="2021" name="Front. Plant Sci.">
        <title>Chromosome-Scale Genome Assembly for Chinese Sour Jujube and Insights Into Its Genome Evolution and Domestication Signature.</title>
        <authorList>
            <person name="Shen L.-Y."/>
            <person name="Luo H."/>
            <person name="Wang X.-L."/>
            <person name="Wang X.-M."/>
            <person name="Qiu X.-J."/>
            <person name="Liu H."/>
            <person name="Zhou S.-S."/>
            <person name="Jia K.-H."/>
            <person name="Nie S."/>
            <person name="Bao Y.-T."/>
            <person name="Zhang R.-G."/>
            <person name="Yun Q.-Z."/>
            <person name="Chai Y.-H."/>
            <person name="Lu J.-Y."/>
            <person name="Li Y."/>
            <person name="Zhao S.-W."/>
            <person name="Mao J.-F."/>
            <person name="Jia S.-G."/>
            <person name="Mao Y.-M."/>
        </authorList>
    </citation>
    <scope>NUCLEOTIDE SEQUENCE</scope>
    <source>
        <strain evidence="8">AT0</strain>
        <tissue evidence="8">Leaf</tissue>
    </source>
</reference>
<evidence type="ECO:0000256" key="6">
    <source>
        <dbReference type="SAM" id="MobiDB-lite"/>
    </source>
</evidence>
<dbReference type="Pfam" id="PF14215">
    <property type="entry name" value="bHLH-MYC_N"/>
    <property type="match status" value="1"/>
</dbReference>
<dbReference type="CDD" id="cd04873">
    <property type="entry name" value="ACT_UUR-ACR-like"/>
    <property type="match status" value="1"/>
</dbReference>
<dbReference type="InterPro" id="IPR051358">
    <property type="entry name" value="TF_AMS/ICE1/BHLH6-like"/>
</dbReference>
<dbReference type="GO" id="GO:0005634">
    <property type="term" value="C:nucleus"/>
    <property type="evidence" value="ECO:0007669"/>
    <property type="project" value="UniProtKB-SubCell"/>
</dbReference>
<feature type="domain" description="BHLH" evidence="7">
    <location>
        <begin position="336"/>
        <end position="385"/>
    </location>
</feature>
<organism evidence="8 9">
    <name type="scientific">Ziziphus jujuba var. spinosa</name>
    <dbReference type="NCBI Taxonomy" id="714518"/>
    <lineage>
        <taxon>Eukaryota</taxon>
        <taxon>Viridiplantae</taxon>
        <taxon>Streptophyta</taxon>
        <taxon>Embryophyta</taxon>
        <taxon>Tracheophyta</taxon>
        <taxon>Spermatophyta</taxon>
        <taxon>Magnoliopsida</taxon>
        <taxon>eudicotyledons</taxon>
        <taxon>Gunneridae</taxon>
        <taxon>Pentapetalae</taxon>
        <taxon>rosids</taxon>
        <taxon>fabids</taxon>
        <taxon>Rosales</taxon>
        <taxon>Rhamnaceae</taxon>
        <taxon>Paliureae</taxon>
        <taxon>Ziziphus</taxon>
    </lineage>
</organism>
<proteinExistence type="predicted"/>
<dbReference type="InterPro" id="IPR011598">
    <property type="entry name" value="bHLH_dom"/>
</dbReference>
<dbReference type="GO" id="GO:0046983">
    <property type="term" value="F:protein dimerization activity"/>
    <property type="evidence" value="ECO:0007669"/>
    <property type="project" value="InterPro"/>
</dbReference>
<evidence type="ECO:0000256" key="5">
    <source>
        <dbReference type="SAM" id="Coils"/>
    </source>
</evidence>
<dbReference type="SUPFAM" id="SSF47459">
    <property type="entry name" value="HLH, helix-loop-helix DNA-binding domain"/>
    <property type="match status" value="1"/>
</dbReference>
<comment type="caution">
    <text evidence="8">The sequence shown here is derived from an EMBL/GenBank/DDBJ whole genome shotgun (WGS) entry which is preliminary data.</text>
</comment>
<evidence type="ECO:0000256" key="3">
    <source>
        <dbReference type="ARBA" id="ARBA00023163"/>
    </source>
</evidence>
<sequence>MDRLRPLVGLKGWDYCVLWKLSEDQRFIEWMNCCCGGTENIQNDGDQQPSFPVSPVLPCRDTMFQHPRTNSCDLLTQLPSSIPLDSGIYAQTLISNQHSWLNLNPNSSDSIDPEEPFGTKVLIPLPGGLIELFASKQIPEDEHVMHYITSQCNIPVDHNSLTNASNMDTTFTANVNPMNEIQPKPCNGSDEMDPSNHLHPPFSPSTAFDNLRLPYDISSVDRIRPCSSPVNFLQQFSYNPEERTKDDFFFECSHDSLLSDKKNKCPGIQENEMEKSMMIDTPNMHVQYSEPIDNKEKQGNEKDSIKQEGGRSDSLSDCSDQIDDEDDGKYRRRAGKGKCKNLVAERRRRKKLNERLYSLRSLVPNISKLDKASILGDAIEFVKELQKQAKELQDELEVHSDNNTSISGILIHSGANLGPKPDHDKAPNELHLEASGTRCNSEQNQDSDAQQMEPQVEVAQIDDNEFFVTVTCEHKPGGFVRLMEALNSLGLEVTNANVTTFRTLVSNVFKVEVSCFYHTGVHRNMTLAKLAKGLIHYFQISGQQKKDNEIVQADHVRDSLLDLTRNPLRDLSEMSKLSENVSGMDYQHQLHHFHIQHANSYPFHHLT</sequence>
<dbReference type="SMART" id="SM00353">
    <property type="entry name" value="HLH"/>
    <property type="match status" value="1"/>
</dbReference>
<protein>
    <recommendedName>
        <fullName evidence="7">BHLH domain-containing protein</fullName>
    </recommendedName>
</protein>
<evidence type="ECO:0000256" key="1">
    <source>
        <dbReference type="ARBA" id="ARBA00004123"/>
    </source>
</evidence>
<dbReference type="InterPro" id="IPR025610">
    <property type="entry name" value="MYC/MYB_N"/>
</dbReference>
<dbReference type="InterPro" id="IPR054502">
    <property type="entry name" value="bHLH-TF_ACT-like_plant"/>
</dbReference>
<dbReference type="GO" id="GO:0043565">
    <property type="term" value="F:sequence-specific DNA binding"/>
    <property type="evidence" value="ECO:0007669"/>
    <property type="project" value="TreeGrafter"/>
</dbReference>
<evidence type="ECO:0000256" key="2">
    <source>
        <dbReference type="ARBA" id="ARBA00023015"/>
    </source>
</evidence>
<keyword evidence="4" id="KW-0539">Nucleus</keyword>
<dbReference type="GO" id="GO:0003700">
    <property type="term" value="F:DNA-binding transcription factor activity"/>
    <property type="evidence" value="ECO:0007669"/>
    <property type="project" value="TreeGrafter"/>
</dbReference>
<dbReference type="PROSITE" id="PS50888">
    <property type="entry name" value="BHLH"/>
    <property type="match status" value="1"/>
</dbReference>
<dbReference type="Pfam" id="PF00010">
    <property type="entry name" value="HLH"/>
    <property type="match status" value="1"/>
</dbReference>
<keyword evidence="3" id="KW-0804">Transcription</keyword>
<dbReference type="EMBL" id="JAEACU010000009">
    <property type="protein sequence ID" value="KAH7518400.1"/>
    <property type="molecule type" value="Genomic_DNA"/>
</dbReference>